<keyword evidence="2" id="KW-0732">Signal</keyword>
<evidence type="ECO:0000313" key="4">
    <source>
        <dbReference type="Proteomes" id="UP001257659"/>
    </source>
</evidence>
<comment type="caution">
    <text evidence="3">The sequence shown here is derived from an EMBL/GenBank/DDBJ whole genome shotgun (WGS) entry which is preliminary data.</text>
</comment>
<evidence type="ECO:0000256" key="1">
    <source>
        <dbReference type="SAM" id="MobiDB-lite"/>
    </source>
</evidence>
<dbReference type="RefSeq" id="WP_309726393.1">
    <property type="nucleotide sequence ID" value="NZ_JAVDQA010000001.1"/>
</dbReference>
<dbReference type="Proteomes" id="UP001257659">
    <property type="component" value="Unassembled WGS sequence"/>
</dbReference>
<sequence>MTSRYFSILLLLTSLILFSCSKDENIEVIEEESIDQPKNDDNNDDSNDEPPAPNSLKTFTIDVNGNLHTFYFNYENNQIDKLAYKDEAGEITYYSFEYNSFDKISKTIKYNSNSNNSSSVDFDNQNNFNNQEDSIMHFYRSNNSLKEIETWDYGFNWGYAYNSDGLVSRIQSTGMIPVTNIFYDENNKIEKLKTYPENTDWIVYIDYFEFDDNKNPFYKLFDEIGLVIDKDISISNRYLRELIISDLVCISPYNVSEKTEDLKPGPPTYIVEYSYNDDNFPLEAVYYNNSTVVKYTITYDYY</sequence>
<gene>
    <name evidence="3" type="ORF">GGR31_000195</name>
</gene>
<proteinExistence type="predicted"/>
<evidence type="ECO:0000256" key="2">
    <source>
        <dbReference type="SAM" id="SignalP"/>
    </source>
</evidence>
<feature type="region of interest" description="Disordered" evidence="1">
    <location>
        <begin position="31"/>
        <end position="57"/>
    </location>
</feature>
<evidence type="ECO:0008006" key="5">
    <source>
        <dbReference type="Google" id="ProtNLM"/>
    </source>
</evidence>
<dbReference type="EMBL" id="JAVDQA010000001">
    <property type="protein sequence ID" value="MDR6299579.1"/>
    <property type="molecule type" value="Genomic_DNA"/>
</dbReference>
<organism evidence="3 4">
    <name type="scientific">Mesonia maritima</name>
    <dbReference type="NCBI Taxonomy" id="1793873"/>
    <lineage>
        <taxon>Bacteria</taxon>
        <taxon>Pseudomonadati</taxon>
        <taxon>Bacteroidota</taxon>
        <taxon>Flavobacteriia</taxon>
        <taxon>Flavobacteriales</taxon>
        <taxon>Flavobacteriaceae</taxon>
        <taxon>Mesonia</taxon>
    </lineage>
</organism>
<feature type="chain" id="PRO_5047336261" description="DUF4595 domain-containing protein" evidence="2">
    <location>
        <begin position="22"/>
        <end position="302"/>
    </location>
</feature>
<name>A0ABU1K1S6_9FLAO</name>
<reference evidence="3 4" key="1">
    <citation type="submission" date="2023-07" db="EMBL/GenBank/DDBJ databases">
        <title>Genomic Encyclopedia of Type Strains, Phase IV (KMG-IV): sequencing the most valuable type-strain genomes for metagenomic binning, comparative biology and taxonomic classification.</title>
        <authorList>
            <person name="Goeker M."/>
        </authorList>
    </citation>
    <scope>NUCLEOTIDE SEQUENCE [LARGE SCALE GENOMIC DNA]</scope>
    <source>
        <strain evidence="3 4">DSM 102814</strain>
    </source>
</reference>
<evidence type="ECO:0000313" key="3">
    <source>
        <dbReference type="EMBL" id="MDR6299579.1"/>
    </source>
</evidence>
<protein>
    <recommendedName>
        <fullName evidence="5">DUF4595 domain-containing protein</fullName>
    </recommendedName>
</protein>
<accession>A0ABU1K1S6</accession>
<dbReference type="PROSITE" id="PS51257">
    <property type="entry name" value="PROKAR_LIPOPROTEIN"/>
    <property type="match status" value="1"/>
</dbReference>
<feature type="signal peptide" evidence="2">
    <location>
        <begin position="1"/>
        <end position="21"/>
    </location>
</feature>
<keyword evidence="4" id="KW-1185">Reference proteome</keyword>